<dbReference type="Proteomes" id="UP001201701">
    <property type="component" value="Unassembled WGS sequence"/>
</dbReference>
<dbReference type="Pfam" id="PF00563">
    <property type="entry name" value="EAL"/>
    <property type="match status" value="1"/>
</dbReference>
<keyword evidence="7 10" id="KW-1133">Transmembrane helix</keyword>
<dbReference type="InterPro" id="IPR035919">
    <property type="entry name" value="EAL_sf"/>
</dbReference>
<evidence type="ECO:0000256" key="6">
    <source>
        <dbReference type="ARBA" id="ARBA00022801"/>
    </source>
</evidence>
<proteinExistence type="predicted"/>
<dbReference type="SMART" id="SM00052">
    <property type="entry name" value="EAL"/>
    <property type="match status" value="1"/>
</dbReference>
<evidence type="ECO:0000256" key="3">
    <source>
        <dbReference type="ARBA" id="ARBA00022475"/>
    </source>
</evidence>
<name>A0ABS9QP36_9HYPH</name>
<evidence type="ECO:0000256" key="1">
    <source>
        <dbReference type="ARBA" id="ARBA00004651"/>
    </source>
</evidence>
<dbReference type="PANTHER" id="PTHR33121">
    <property type="entry name" value="CYCLIC DI-GMP PHOSPHODIESTERASE PDEF"/>
    <property type="match status" value="1"/>
</dbReference>
<dbReference type="InterPro" id="IPR024744">
    <property type="entry name" value="CSS-motif_dom"/>
</dbReference>
<keyword evidence="3" id="KW-1003">Cell membrane</keyword>
<comment type="subcellular location">
    <subcellularLocation>
        <location evidence="1">Cell membrane</location>
        <topology evidence="1">Multi-pass membrane protein</topology>
    </subcellularLocation>
</comment>
<comment type="catalytic activity">
    <reaction evidence="9">
        <text>3',3'-c-di-GMP + H2O = 5'-phosphoguanylyl(3'-&gt;5')guanosine + H(+)</text>
        <dbReference type="Rhea" id="RHEA:24902"/>
        <dbReference type="ChEBI" id="CHEBI:15377"/>
        <dbReference type="ChEBI" id="CHEBI:15378"/>
        <dbReference type="ChEBI" id="CHEBI:58754"/>
        <dbReference type="ChEBI" id="CHEBI:58805"/>
        <dbReference type="EC" id="3.1.4.52"/>
    </reaction>
</comment>
<evidence type="ECO:0000256" key="8">
    <source>
        <dbReference type="ARBA" id="ARBA00023136"/>
    </source>
</evidence>
<evidence type="ECO:0000259" key="11">
    <source>
        <dbReference type="PROSITE" id="PS50883"/>
    </source>
</evidence>
<evidence type="ECO:0000256" key="9">
    <source>
        <dbReference type="ARBA" id="ARBA00034290"/>
    </source>
</evidence>
<keyword evidence="4" id="KW-0973">c-di-GMP</keyword>
<dbReference type="EC" id="3.1.4.52" evidence="2"/>
<dbReference type="PANTHER" id="PTHR33121:SF79">
    <property type="entry name" value="CYCLIC DI-GMP PHOSPHODIESTERASE PDED-RELATED"/>
    <property type="match status" value="1"/>
</dbReference>
<keyword evidence="8 10" id="KW-0472">Membrane</keyword>
<dbReference type="PROSITE" id="PS50883">
    <property type="entry name" value="EAL"/>
    <property type="match status" value="1"/>
</dbReference>
<dbReference type="RefSeq" id="WP_239370718.1">
    <property type="nucleotide sequence ID" value="NZ_JAKREW010000079.1"/>
</dbReference>
<evidence type="ECO:0000256" key="4">
    <source>
        <dbReference type="ARBA" id="ARBA00022636"/>
    </source>
</evidence>
<evidence type="ECO:0000313" key="12">
    <source>
        <dbReference type="EMBL" id="MCG7509223.1"/>
    </source>
</evidence>
<dbReference type="InterPro" id="IPR050706">
    <property type="entry name" value="Cyclic-di-GMP_PDE-like"/>
</dbReference>
<reference evidence="12 13" key="1">
    <citation type="submission" date="2022-02" db="EMBL/GenBank/DDBJ databases">
        <title>Draft genome sequence of Mezorhizobium retamae strain IRAMC:0171 isolated from Retama raetam nodules.</title>
        <authorList>
            <person name="Bengaied R."/>
            <person name="Sbissi I."/>
            <person name="Huber K."/>
            <person name="Ghodbane F."/>
            <person name="Nouioui I."/>
            <person name="Tarhouni M."/>
            <person name="Gtari M."/>
        </authorList>
    </citation>
    <scope>NUCLEOTIDE SEQUENCE [LARGE SCALE GENOMIC DNA]</scope>
    <source>
        <strain evidence="12 13">IRAMC:0171</strain>
    </source>
</reference>
<sequence length="520" mass="56200">MPLGRSRIITIASLLGILAGVLPILAAFYMAWAVVEARRQTQLADIAGYALARTQATFGDAANALEAARRLTDPTCSPTHIAALRAIVVNTRSVEDIGYFANGMLQCGSWGRPTIPVPRSAIDVTLSSDIGVTASLRPLISGGTPLTGFHSGAYVALTSPGRFTDVPVDKEVKLAVLAGGRTVVGARHDPDLSLLQKLAGGAKPAPSERTLYDIARDRDWTVIAVSPKPDVFRDLGDDLPMFLAVGVATSLLMVGLVVWLSRRRLSLLGELATAIRRREFIVHYQPIIDLQTGACVGAEALVRWRRPNGETVRPDIFIPLAEENGLIEPITHQVIEIVVAELKDLLAADRSAHIAVNLSAQDIQSGRFLPFMATLLEAAGVRPDQLWLEATERGFIDAKLARVTLEKARQSGHAVAIDDFGTGYSSLQYLQDLPLDALKIDKSFVDTIGIDSATSTITPHIIDIAKSLGLSVVAEGVERQEQADYLAQRGVHYAQGWLFSRPLPKAEFVAFYRRQSNGPI</sequence>
<dbReference type="CDD" id="cd01948">
    <property type="entry name" value="EAL"/>
    <property type="match status" value="1"/>
</dbReference>
<gene>
    <name evidence="12" type="ORF">L4923_29745</name>
</gene>
<dbReference type="InterPro" id="IPR001633">
    <property type="entry name" value="EAL_dom"/>
</dbReference>
<evidence type="ECO:0000313" key="13">
    <source>
        <dbReference type="Proteomes" id="UP001201701"/>
    </source>
</evidence>
<keyword evidence="6" id="KW-0378">Hydrolase</keyword>
<evidence type="ECO:0000256" key="10">
    <source>
        <dbReference type="SAM" id="Phobius"/>
    </source>
</evidence>
<accession>A0ABS9QP36</accession>
<dbReference type="EMBL" id="JAKREW010000079">
    <property type="protein sequence ID" value="MCG7509223.1"/>
    <property type="molecule type" value="Genomic_DNA"/>
</dbReference>
<feature type="transmembrane region" description="Helical" evidence="10">
    <location>
        <begin position="12"/>
        <end position="32"/>
    </location>
</feature>
<dbReference type="SUPFAM" id="SSF141868">
    <property type="entry name" value="EAL domain-like"/>
    <property type="match status" value="1"/>
</dbReference>
<evidence type="ECO:0000256" key="5">
    <source>
        <dbReference type="ARBA" id="ARBA00022692"/>
    </source>
</evidence>
<protein>
    <recommendedName>
        <fullName evidence="2">cyclic-guanylate-specific phosphodiesterase</fullName>
        <ecNumber evidence="2">3.1.4.52</ecNumber>
    </recommendedName>
</protein>
<feature type="domain" description="EAL" evidence="11">
    <location>
        <begin position="264"/>
        <end position="516"/>
    </location>
</feature>
<comment type="caution">
    <text evidence="12">The sequence shown here is derived from an EMBL/GenBank/DDBJ whole genome shotgun (WGS) entry which is preliminary data.</text>
</comment>
<evidence type="ECO:0000256" key="7">
    <source>
        <dbReference type="ARBA" id="ARBA00022989"/>
    </source>
</evidence>
<feature type="transmembrane region" description="Helical" evidence="10">
    <location>
        <begin position="239"/>
        <end position="260"/>
    </location>
</feature>
<dbReference type="Pfam" id="PF12792">
    <property type="entry name" value="CSS-motif"/>
    <property type="match status" value="1"/>
</dbReference>
<keyword evidence="13" id="KW-1185">Reference proteome</keyword>
<keyword evidence="5 10" id="KW-0812">Transmembrane</keyword>
<evidence type="ECO:0000256" key="2">
    <source>
        <dbReference type="ARBA" id="ARBA00012282"/>
    </source>
</evidence>
<organism evidence="12 13">
    <name type="scientific">Mesorhizobium retamae</name>
    <dbReference type="NCBI Taxonomy" id="2912854"/>
    <lineage>
        <taxon>Bacteria</taxon>
        <taxon>Pseudomonadati</taxon>
        <taxon>Pseudomonadota</taxon>
        <taxon>Alphaproteobacteria</taxon>
        <taxon>Hyphomicrobiales</taxon>
        <taxon>Phyllobacteriaceae</taxon>
        <taxon>Mesorhizobium</taxon>
    </lineage>
</organism>
<dbReference type="Gene3D" id="3.20.20.450">
    <property type="entry name" value="EAL domain"/>
    <property type="match status" value="1"/>
</dbReference>